<reference evidence="1 2" key="1">
    <citation type="submission" date="2014-03" db="EMBL/GenBank/DDBJ databases">
        <title>Draft genome of the hookworm Oesophagostomum dentatum.</title>
        <authorList>
            <person name="Mitreva M."/>
        </authorList>
    </citation>
    <scope>NUCLEOTIDE SEQUENCE [LARGE SCALE GENOMIC DNA]</scope>
    <source>
        <strain evidence="1 2">OD-Hann</strain>
    </source>
</reference>
<protein>
    <submittedName>
        <fullName evidence="1">Uncharacterized protein</fullName>
    </submittedName>
</protein>
<dbReference type="AlphaFoldDB" id="A0A0B1SV06"/>
<evidence type="ECO:0000313" key="2">
    <source>
        <dbReference type="Proteomes" id="UP000053660"/>
    </source>
</evidence>
<name>A0A0B1SV06_OESDE</name>
<keyword evidence="2" id="KW-1185">Reference proteome</keyword>
<dbReference type="Proteomes" id="UP000053660">
    <property type="component" value="Unassembled WGS sequence"/>
</dbReference>
<accession>A0A0B1SV06</accession>
<proteinExistence type="predicted"/>
<organism evidence="1 2">
    <name type="scientific">Oesophagostomum dentatum</name>
    <name type="common">Nodular worm</name>
    <dbReference type="NCBI Taxonomy" id="61180"/>
    <lineage>
        <taxon>Eukaryota</taxon>
        <taxon>Metazoa</taxon>
        <taxon>Ecdysozoa</taxon>
        <taxon>Nematoda</taxon>
        <taxon>Chromadorea</taxon>
        <taxon>Rhabditida</taxon>
        <taxon>Rhabditina</taxon>
        <taxon>Rhabditomorpha</taxon>
        <taxon>Strongyloidea</taxon>
        <taxon>Strongylidae</taxon>
        <taxon>Oesophagostomum</taxon>
    </lineage>
</organism>
<gene>
    <name evidence="1" type="ORF">OESDEN_11408</name>
</gene>
<dbReference type="EMBL" id="KN555203">
    <property type="protein sequence ID" value="KHJ88789.1"/>
    <property type="molecule type" value="Genomic_DNA"/>
</dbReference>
<evidence type="ECO:0000313" key="1">
    <source>
        <dbReference type="EMBL" id="KHJ88789.1"/>
    </source>
</evidence>
<sequence>MLLASRMSLNAHMRHCPLSALSYLTSWSWWQDFCSCTRGSFYYTESLQ</sequence>